<evidence type="ECO:0000259" key="9">
    <source>
        <dbReference type="Pfam" id="PF25963"/>
    </source>
</evidence>
<name>H8YZJ6_9GAMM</name>
<proteinExistence type="inferred from homology"/>
<feature type="compositionally biased region" description="Polar residues" evidence="6">
    <location>
        <begin position="1"/>
        <end position="24"/>
    </location>
</feature>
<dbReference type="GO" id="GO:0022857">
    <property type="term" value="F:transmembrane transporter activity"/>
    <property type="evidence" value="ECO:0007669"/>
    <property type="project" value="InterPro"/>
</dbReference>
<evidence type="ECO:0000256" key="2">
    <source>
        <dbReference type="ARBA" id="ARBA00022692"/>
    </source>
</evidence>
<evidence type="ECO:0000256" key="3">
    <source>
        <dbReference type="ARBA" id="ARBA00022989"/>
    </source>
</evidence>
<accession>H8YZJ6</accession>
<dbReference type="InterPro" id="IPR006143">
    <property type="entry name" value="RND_pump_MFP"/>
</dbReference>
<comment type="similarity">
    <text evidence="1">Belongs to the membrane fusion protein (MFP) (TC 8.A.1) family.</text>
</comment>
<evidence type="ECO:0000313" key="10">
    <source>
        <dbReference type="EMBL" id="EIC22123.1"/>
    </source>
</evidence>
<keyword evidence="4 7" id="KW-0472">Membrane</keyword>
<dbReference type="PANTHER" id="PTHR30367:SF1">
    <property type="entry name" value="MULTIDRUG RESISTANCE PROTEIN MDTN"/>
    <property type="match status" value="1"/>
</dbReference>
<protein>
    <submittedName>
        <fullName evidence="10">RND family efflux transporter, MFP subunit</fullName>
    </submittedName>
</protein>
<dbReference type="PANTHER" id="PTHR30367">
    <property type="entry name" value="P-HYDROXYBENZOIC ACID EFFLUX PUMP SUBUNIT AAEA-RELATED"/>
    <property type="match status" value="1"/>
</dbReference>
<sequence length="347" mass="37444">MKQNTVPVSEAETQPETQTESQPVRSEPAPPRRKNARWQVPRSVPDSLRVLVTLAMVAIACAALFWAWHSQRGHPWTRDGQVLGRVIGVAPQVSGPVIRVAVSDNQPVRAGDLLFELDPRLYQLAFAEAEADLTQARAEADTARADLVRAGKQHQSGELADEAYQLKIAVSELASAALAAAQTRLDTAQLQLKLTRITAPVNGYVTNLTLNLGQYAKAGVVQLALIEQESFWVTAYFKETDLAAIPIGAPAAVTLMGYPKRPLRGEVESIAHGIARRNQSDHPSGLAEVSPTFEWIRLAQRIPVRIRLLERPADVPLRIGTTASLAILPASAADKAAPASAPPNSTP</sequence>
<dbReference type="Proteomes" id="UP000002964">
    <property type="component" value="Unassembled WGS sequence"/>
</dbReference>
<dbReference type="eggNOG" id="COG1566">
    <property type="taxonomic scope" value="Bacteria"/>
</dbReference>
<gene>
    <name evidence="10" type="ORF">Thi970DRAFT_02371</name>
</gene>
<evidence type="ECO:0000256" key="5">
    <source>
        <dbReference type="SAM" id="Coils"/>
    </source>
</evidence>
<dbReference type="SUPFAM" id="SSF111369">
    <property type="entry name" value="HlyD-like secretion proteins"/>
    <property type="match status" value="1"/>
</dbReference>
<dbReference type="OrthoDB" id="5645220at2"/>
<feature type="domain" description="Multidrug resistance protein MdtA-like barrel-sandwich hybrid" evidence="8">
    <location>
        <begin position="86"/>
        <end position="222"/>
    </location>
</feature>
<evidence type="ECO:0000256" key="4">
    <source>
        <dbReference type="ARBA" id="ARBA00023136"/>
    </source>
</evidence>
<keyword evidence="11" id="KW-1185">Reference proteome</keyword>
<dbReference type="InterPro" id="IPR058625">
    <property type="entry name" value="MdtA-like_BSH"/>
</dbReference>
<evidence type="ECO:0000256" key="1">
    <source>
        <dbReference type="ARBA" id="ARBA00009477"/>
    </source>
</evidence>
<dbReference type="HOGENOM" id="CLU_018816_15_2_6"/>
<evidence type="ECO:0000256" key="6">
    <source>
        <dbReference type="SAM" id="MobiDB-lite"/>
    </source>
</evidence>
<dbReference type="Gene3D" id="2.40.30.170">
    <property type="match status" value="1"/>
</dbReference>
<feature type="transmembrane region" description="Helical" evidence="7">
    <location>
        <begin position="48"/>
        <end position="68"/>
    </location>
</feature>
<keyword evidence="2 7" id="KW-0812">Transmembrane</keyword>
<keyword evidence="3 7" id="KW-1133">Transmembrane helix</keyword>
<dbReference type="GO" id="GO:0016020">
    <property type="term" value="C:membrane"/>
    <property type="evidence" value="ECO:0007669"/>
    <property type="project" value="InterPro"/>
</dbReference>
<keyword evidence="5" id="KW-0175">Coiled coil</keyword>
<dbReference type="Pfam" id="PF25963">
    <property type="entry name" value="Beta-barrel_AAEA"/>
    <property type="match status" value="1"/>
</dbReference>
<dbReference type="Gene3D" id="2.40.50.100">
    <property type="match status" value="1"/>
</dbReference>
<dbReference type="Pfam" id="PF25917">
    <property type="entry name" value="BSH_RND"/>
    <property type="match status" value="1"/>
</dbReference>
<dbReference type="NCBIfam" id="TIGR01730">
    <property type="entry name" value="RND_mfp"/>
    <property type="match status" value="1"/>
</dbReference>
<dbReference type="AlphaFoldDB" id="H8YZJ6"/>
<evidence type="ECO:0000259" key="8">
    <source>
        <dbReference type="Pfam" id="PF25917"/>
    </source>
</evidence>
<dbReference type="EMBL" id="JH603169">
    <property type="protein sequence ID" value="EIC22123.1"/>
    <property type="molecule type" value="Genomic_DNA"/>
</dbReference>
<evidence type="ECO:0000256" key="7">
    <source>
        <dbReference type="SAM" id="Phobius"/>
    </source>
</evidence>
<reference evidence="11" key="1">
    <citation type="submission" date="2011-06" db="EMBL/GenBank/DDBJ databases">
        <authorList>
            <consortium name="US DOE Joint Genome Institute (JGI-PGF)"/>
            <person name="Lucas S."/>
            <person name="Han J."/>
            <person name="Lapidus A."/>
            <person name="Cheng J.-F."/>
            <person name="Goodwin L."/>
            <person name="Pitluck S."/>
            <person name="Peters L."/>
            <person name="Land M.L."/>
            <person name="Hauser L."/>
            <person name="Vogl K."/>
            <person name="Liu Z."/>
            <person name="Overmann J."/>
            <person name="Frigaard N.-U."/>
            <person name="Bryant D.A."/>
            <person name="Woyke T.J."/>
        </authorList>
    </citation>
    <scope>NUCLEOTIDE SEQUENCE [LARGE SCALE GENOMIC DNA]</scope>
    <source>
        <strain evidence="11">970</strain>
    </source>
</reference>
<organism evidence="10 11">
    <name type="scientific">Thiorhodovibrio frisius</name>
    <dbReference type="NCBI Taxonomy" id="631362"/>
    <lineage>
        <taxon>Bacteria</taxon>
        <taxon>Pseudomonadati</taxon>
        <taxon>Pseudomonadota</taxon>
        <taxon>Gammaproteobacteria</taxon>
        <taxon>Chromatiales</taxon>
        <taxon>Chromatiaceae</taxon>
        <taxon>Thiorhodovibrio</taxon>
    </lineage>
</organism>
<dbReference type="InterPro" id="IPR050393">
    <property type="entry name" value="MFP_Efflux_Pump"/>
</dbReference>
<feature type="domain" description="p-hydroxybenzoic acid efflux pump subunit AaeA-like beta-barrel" evidence="9">
    <location>
        <begin position="230"/>
        <end position="327"/>
    </location>
</feature>
<feature type="region of interest" description="Disordered" evidence="6">
    <location>
        <begin position="1"/>
        <end position="38"/>
    </location>
</feature>
<dbReference type="STRING" id="631362.Thi970DRAFT_02371"/>
<feature type="coiled-coil region" evidence="5">
    <location>
        <begin position="126"/>
        <end position="153"/>
    </location>
</feature>
<evidence type="ECO:0000313" key="11">
    <source>
        <dbReference type="Proteomes" id="UP000002964"/>
    </source>
</evidence>
<dbReference type="RefSeq" id="WP_009148707.1">
    <property type="nucleotide sequence ID" value="NZ_CP121471.1"/>
</dbReference>
<dbReference type="InterPro" id="IPR058634">
    <property type="entry name" value="AaeA-lik-b-barrel"/>
</dbReference>
<reference evidence="10 11" key="2">
    <citation type="submission" date="2011-11" db="EMBL/GenBank/DDBJ databases">
        <authorList>
            <consortium name="US DOE Joint Genome Institute"/>
            <person name="Lucas S."/>
            <person name="Han J."/>
            <person name="Lapidus A."/>
            <person name="Cheng J.-F."/>
            <person name="Goodwin L."/>
            <person name="Pitluck S."/>
            <person name="Peters L."/>
            <person name="Ovchinnikova G."/>
            <person name="Zhang X."/>
            <person name="Detter J.C."/>
            <person name="Han C."/>
            <person name="Tapia R."/>
            <person name="Land M."/>
            <person name="Hauser L."/>
            <person name="Kyrpides N."/>
            <person name="Ivanova N."/>
            <person name="Pagani I."/>
            <person name="Vogl K."/>
            <person name="Liu Z."/>
            <person name="Overmann J."/>
            <person name="Frigaard N.-U."/>
            <person name="Bryant D."/>
            <person name="Woyke T."/>
        </authorList>
    </citation>
    <scope>NUCLEOTIDE SEQUENCE [LARGE SCALE GENOMIC DNA]</scope>
    <source>
        <strain evidence="10 11">970</strain>
    </source>
</reference>